<comment type="caution">
    <text evidence="2">The sequence shown here is derived from an EMBL/GenBank/DDBJ whole genome shotgun (WGS) entry which is preliminary data.</text>
</comment>
<dbReference type="AlphaFoldDB" id="A0AAE0SCX4"/>
<name>A0AAE0SCX4_9BIVA</name>
<keyword evidence="3" id="KW-1185">Reference proteome</keyword>
<proteinExistence type="predicted"/>
<feature type="region of interest" description="Disordered" evidence="1">
    <location>
        <begin position="15"/>
        <end position="39"/>
    </location>
</feature>
<dbReference type="EMBL" id="JAEAOA010002360">
    <property type="protein sequence ID" value="KAK3589586.1"/>
    <property type="molecule type" value="Genomic_DNA"/>
</dbReference>
<evidence type="ECO:0000313" key="3">
    <source>
        <dbReference type="Proteomes" id="UP001195483"/>
    </source>
</evidence>
<evidence type="ECO:0000313" key="2">
    <source>
        <dbReference type="EMBL" id="KAK3589586.1"/>
    </source>
</evidence>
<reference evidence="2" key="3">
    <citation type="submission" date="2023-05" db="EMBL/GenBank/DDBJ databases">
        <authorList>
            <person name="Smith C.H."/>
        </authorList>
    </citation>
    <scope>NUCLEOTIDE SEQUENCE</scope>
    <source>
        <strain evidence="2">CHS0354</strain>
        <tissue evidence="2">Mantle</tissue>
    </source>
</reference>
<feature type="compositionally biased region" description="Polar residues" evidence="1">
    <location>
        <begin position="20"/>
        <end position="34"/>
    </location>
</feature>
<accession>A0AAE0SCX4</accession>
<evidence type="ECO:0000256" key="1">
    <source>
        <dbReference type="SAM" id="MobiDB-lite"/>
    </source>
</evidence>
<organism evidence="2 3">
    <name type="scientific">Potamilus streckersoni</name>
    <dbReference type="NCBI Taxonomy" id="2493646"/>
    <lineage>
        <taxon>Eukaryota</taxon>
        <taxon>Metazoa</taxon>
        <taxon>Spiralia</taxon>
        <taxon>Lophotrochozoa</taxon>
        <taxon>Mollusca</taxon>
        <taxon>Bivalvia</taxon>
        <taxon>Autobranchia</taxon>
        <taxon>Heteroconchia</taxon>
        <taxon>Palaeoheterodonta</taxon>
        <taxon>Unionida</taxon>
        <taxon>Unionoidea</taxon>
        <taxon>Unionidae</taxon>
        <taxon>Ambleminae</taxon>
        <taxon>Lampsilini</taxon>
        <taxon>Potamilus</taxon>
    </lineage>
</organism>
<dbReference type="Proteomes" id="UP001195483">
    <property type="component" value="Unassembled WGS sequence"/>
</dbReference>
<gene>
    <name evidence="2" type="ORF">CHS0354_043045</name>
</gene>
<reference evidence="2" key="1">
    <citation type="journal article" date="2021" name="Genome Biol. Evol.">
        <title>A High-Quality Reference Genome for a Parasitic Bivalve with Doubly Uniparental Inheritance (Bivalvia: Unionida).</title>
        <authorList>
            <person name="Smith C.H."/>
        </authorList>
    </citation>
    <scope>NUCLEOTIDE SEQUENCE</scope>
    <source>
        <strain evidence="2">CHS0354</strain>
    </source>
</reference>
<reference evidence="2" key="2">
    <citation type="journal article" date="2021" name="Genome Biol. Evol.">
        <title>Developing a high-quality reference genome for a parasitic bivalve with doubly uniparental inheritance (Bivalvia: Unionida).</title>
        <authorList>
            <person name="Smith C.H."/>
        </authorList>
    </citation>
    <scope>NUCLEOTIDE SEQUENCE</scope>
    <source>
        <strain evidence="2">CHS0354</strain>
        <tissue evidence="2">Mantle</tissue>
    </source>
</reference>
<protein>
    <submittedName>
        <fullName evidence="2">Uncharacterized protein</fullName>
    </submittedName>
</protein>
<sequence>MSESNGMEIIRRGSTGAIVSMTNPKNPLPVNTDSSTDKISQHYPVRTYLESSRTSLGKKESRLPHEDAITQHGVLRSTPSKPAVSNGTNIPVRTLNGRVIQKLARFGDFI</sequence>